<feature type="domain" description="Multidrug resistance protein MdtA-like barrel-sandwich hybrid" evidence="10">
    <location>
        <begin position="66"/>
        <end position="264"/>
    </location>
</feature>
<proteinExistence type="inferred from homology"/>
<dbReference type="Proteomes" id="UP000295341">
    <property type="component" value="Unassembled WGS sequence"/>
</dbReference>
<dbReference type="GO" id="GO:0005886">
    <property type="term" value="C:plasma membrane"/>
    <property type="evidence" value="ECO:0007669"/>
    <property type="project" value="UniProtKB-SubCell"/>
</dbReference>
<evidence type="ECO:0000256" key="8">
    <source>
        <dbReference type="ARBA" id="ARBA00023136"/>
    </source>
</evidence>
<evidence type="ECO:0000313" key="13">
    <source>
        <dbReference type="Proteomes" id="UP000295341"/>
    </source>
</evidence>
<dbReference type="OrthoDB" id="9775513at2"/>
<comment type="similarity">
    <text evidence="2 9">Belongs to the membrane fusion protein (MFP) (TC 8.A.1) family.</text>
</comment>
<keyword evidence="7 9" id="KW-1133">Transmembrane helix</keyword>
<feature type="transmembrane region" description="Helical" evidence="9">
    <location>
        <begin position="20"/>
        <end position="39"/>
    </location>
</feature>
<dbReference type="PRINTS" id="PR01490">
    <property type="entry name" value="RTXTOXIND"/>
</dbReference>
<evidence type="ECO:0000256" key="1">
    <source>
        <dbReference type="ARBA" id="ARBA00004377"/>
    </source>
</evidence>
<keyword evidence="13" id="KW-1185">Reference proteome</keyword>
<dbReference type="InterPro" id="IPR058982">
    <property type="entry name" value="Beta-barrel_AprE"/>
</dbReference>
<dbReference type="AlphaFoldDB" id="A0A4S3K3E8"/>
<accession>A0A4S3K3E8</accession>
<dbReference type="InterPro" id="IPR050739">
    <property type="entry name" value="MFP"/>
</dbReference>
<evidence type="ECO:0000256" key="6">
    <source>
        <dbReference type="ARBA" id="ARBA00022692"/>
    </source>
</evidence>
<reference evidence="12 13" key="1">
    <citation type="submission" date="2019-03" db="EMBL/GenBank/DDBJ databases">
        <title>Genomic Encyclopedia of Type Strains, Phase IV (KMG-IV): sequencing the most valuable type-strain genomes for metagenomic binning, comparative biology and taxonomic classification.</title>
        <authorList>
            <person name="Goeker M."/>
        </authorList>
    </citation>
    <scope>NUCLEOTIDE SEQUENCE [LARGE SCALE GENOMIC DNA]</scope>
    <source>
        <strain evidence="12 13">DSM 26377</strain>
    </source>
</reference>
<dbReference type="Pfam" id="PF26002">
    <property type="entry name" value="Beta-barrel_AprE"/>
    <property type="match status" value="1"/>
</dbReference>
<protein>
    <recommendedName>
        <fullName evidence="9">Membrane fusion protein (MFP) family protein</fullName>
    </recommendedName>
</protein>
<keyword evidence="5 9" id="KW-0997">Cell inner membrane</keyword>
<keyword evidence="4 9" id="KW-1003">Cell membrane</keyword>
<evidence type="ECO:0000256" key="5">
    <source>
        <dbReference type="ARBA" id="ARBA00022519"/>
    </source>
</evidence>
<evidence type="ECO:0000256" key="4">
    <source>
        <dbReference type="ARBA" id="ARBA00022475"/>
    </source>
</evidence>
<evidence type="ECO:0000259" key="11">
    <source>
        <dbReference type="Pfam" id="PF26002"/>
    </source>
</evidence>
<keyword evidence="8 9" id="KW-0472">Membrane</keyword>
<dbReference type="RefSeq" id="WP_133879805.1">
    <property type="nucleotide sequence ID" value="NZ_MWIN01000014.1"/>
</dbReference>
<evidence type="ECO:0000256" key="7">
    <source>
        <dbReference type="ARBA" id="ARBA00022989"/>
    </source>
</evidence>
<keyword evidence="3 9" id="KW-0813">Transport</keyword>
<evidence type="ECO:0000313" key="12">
    <source>
        <dbReference type="EMBL" id="TDU31195.1"/>
    </source>
</evidence>
<dbReference type="SUPFAM" id="SSF111369">
    <property type="entry name" value="HlyD-like secretion proteins"/>
    <property type="match status" value="2"/>
</dbReference>
<evidence type="ECO:0000256" key="3">
    <source>
        <dbReference type="ARBA" id="ARBA00022448"/>
    </source>
</evidence>
<dbReference type="InterPro" id="IPR058625">
    <property type="entry name" value="MdtA-like_BSH"/>
</dbReference>
<dbReference type="InterPro" id="IPR010129">
    <property type="entry name" value="T1SS_HlyD"/>
</dbReference>
<evidence type="ECO:0000259" key="10">
    <source>
        <dbReference type="Pfam" id="PF25917"/>
    </source>
</evidence>
<gene>
    <name evidence="12" type="ORF">DFR24_0556</name>
</gene>
<keyword evidence="6 9" id="KW-0812">Transmembrane</keyword>
<evidence type="ECO:0000256" key="9">
    <source>
        <dbReference type="RuleBase" id="RU365093"/>
    </source>
</evidence>
<name>A0A4S3K3E8_9GAMM</name>
<dbReference type="EMBL" id="SOBT01000008">
    <property type="protein sequence ID" value="TDU31195.1"/>
    <property type="molecule type" value="Genomic_DNA"/>
</dbReference>
<dbReference type="NCBIfam" id="TIGR01843">
    <property type="entry name" value="type_I_hlyD"/>
    <property type="match status" value="1"/>
</dbReference>
<dbReference type="GO" id="GO:0015031">
    <property type="term" value="P:protein transport"/>
    <property type="evidence" value="ECO:0007669"/>
    <property type="project" value="InterPro"/>
</dbReference>
<sequence length="393" mass="42788">MTLRKQIFEGSEPIRFGGPLAAATGLLLILGAFCAWASVAQLEEQIHAAGSFIASSRSQVVQAVDGGAIVELRVREGGAVEAGQVIAVLDPTRSQASNDEAAAKAASLEANIARLRAEVLGTAIEFPPHIALDAGIVQGQRNLMDQRQRALREDIASMQASLTLARQELDAYERLATTGDASESELLKARRQASELQGQITSRRNKYLQEAQAELTKARDDYAQAKQQLSQRSAVLASTQIRAPMKGVVKNIRVTTIGGVLKPGEELLEIVPNDDSLIVEAKVRTSDVAFLRLGLPSNIKIDSYDYTIYGSIRGKVRYISPDTLTEESRQGQITYYRVQIETLDPHPQTLKGTPFEIIPGMVANVDIRTGQKTVANYLLKPLRKAANESLTER</sequence>
<comment type="caution">
    <text evidence="12">The sequence shown here is derived from an EMBL/GenBank/DDBJ whole genome shotgun (WGS) entry which is preliminary data.</text>
</comment>
<evidence type="ECO:0000256" key="2">
    <source>
        <dbReference type="ARBA" id="ARBA00009477"/>
    </source>
</evidence>
<comment type="subcellular location">
    <subcellularLocation>
        <location evidence="1 9">Cell inner membrane</location>
        <topology evidence="1 9">Single-pass membrane protein</topology>
    </subcellularLocation>
</comment>
<dbReference type="Gene3D" id="2.40.30.170">
    <property type="match status" value="1"/>
</dbReference>
<dbReference type="Pfam" id="PF25917">
    <property type="entry name" value="BSH_RND"/>
    <property type="match status" value="1"/>
</dbReference>
<dbReference type="Gene3D" id="2.40.50.100">
    <property type="match status" value="1"/>
</dbReference>
<feature type="domain" description="AprE-like beta-barrel" evidence="11">
    <location>
        <begin position="277"/>
        <end position="370"/>
    </location>
</feature>
<dbReference type="PANTHER" id="PTHR30386">
    <property type="entry name" value="MEMBRANE FUSION SUBUNIT OF EMRAB-TOLC MULTIDRUG EFFLUX PUMP"/>
    <property type="match status" value="1"/>
</dbReference>
<organism evidence="12 13">
    <name type="scientific">Panacagrimonas perspica</name>
    <dbReference type="NCBI Taxonomy" id="381431"/>
    <lineage>
        <taxon>Bacteria</taxon>
        <taxon>Pseudomonadati</taxon>
        <taxon>Pseudomonadota</taxon>
        <taxon>Gammaproteobacteria</taxon>
        <taxon>Nevskiales</taxon>
        <taxon>Nevskiaceae</taxon>
        <taxon>Panacagrimonas</taxon>
    </lineage>
</organism>
<dbReference type="PANTHER" id="PTHR30386:SF26">
    <property type="entry name" value="TRANSPORT PROTEIN COMB"/>
    <property type="match status" value="1"/>
</dbReference>